<evidence type="ECO:0000313" key="4">
    <source>
        <dbReference type="EMBL" id="MBC9797964.1"/>
    </source>
</evidence>
<evidence type="ECO:0000259" key="3">
    <source>
        <dbReference type="PROSITE" id="PS51371"/>
    </source>
</evidence>
<keyword evidence="1" id="KW-0677">Repeat</keyword>
<dbReference type="PROSITE" id="PS51371">
    <property type="entry name" value="CBS"/>
    <property type="match status" value="2"/>
</dbReference>
<dbReference type="InterPro" id="IPR044729">
    <property type="entry name" value="CBS_bac"/>
</dbReference>
<dbReference type="InterPro" id="IPR000644">
    <property type="entry name" value="CBS_dom"/>
</dbReference>
<comment type="caution">
    <text evidence="4">The sequence shown here is derived from an EMBL/GenBank/DDBJ whole genome shotgun (WGS) entry which is preliminary data.</text>
</comment>
<organism evidence="4 5">
    <name type="scientific">Sinomicrobium weinanense</name>
    <dbReference type="NCBI Taxonomy" id="2842200"/>
    <lineage>
        <taxon>Bacteria</taxon>
        <taxon>Pseudomonadati</taxon>
        <taxon>Bacteroidota</taxon>
        <taxon>Flavobacteriia</taxon>
        <taxon>Flavobacteriales</taxon>
        <taxon>Flavobacteriaceae</taxon>
        <taxon>Sinomicrobium</taxon>
    </lineage>
</organism>
<dbReference type="SUPFAM" id="SSF54631">
    <property type="entry name" value="CBS-domain pair"/>
    <property type="match status" value="1"/>
</dbReference>
<evidence type="ECO:0000313" key="5">
    <source>
        <dbReference type="Proteomes" id="UP000653730"/>
    </source>
</evidence>
<accession>A0A926Q4H0</accession>
<gene>
    <name evidence="4" type="ORF">IBL28_18475</name>
</gene>
<dbReference type="Proteomes" id="UP000653730">
    <property type="component" value="Unassembled WGS sequence"/>
</dbReference>
<dbReference type="AlphaFoldDB" id="A0A926Q4H0"/>
<reference evidence="4 5" key="1">
    <citation type="submission" date="2020-09" db="EMBL/GenBank/DDBJ databases">
        <title>Sinomicrobium weinanense sp. nov., a halophilic bacteria isolated from saline-alkali soil.</title>
        <authorList>
            <person name="Wu P."/>
            <person name="Ren H."/>
            <person name="Mei Y."/>
            <person name="Liang Y."/>
            <person name="Chen Z."/>
        </authorList>
    </citation>
    <scope>NUCLEOTIDE SEQUENCE [LARGE SCALE GENOMIC DNA]</scope>
    <source>
        <strain evidence="4 5">FJxs</strain>
    </source>
</reference>
<dbReference type="InterPro" id="IPR046342">
    <property type="entry name" value="CBS_dom_sf"/>
</dbReference>
<feature type="domain" description="CBS" evidence="3">
    <location>
        <begin position="96"/>
        <end position="154"/>
    </location>
</feature>
<dbReference type="EMBL" id="JACVDC010000081">
    <property type="protein sequence ID" value="MBC9797964.1"/>
    <property type="molecule type" value="Genomic_DNA"/>
</dbReference>
<sequence>MGIKSFQGAREEIKRSYDHPIAVADHMTKKLITFTAEQTLLEVMETFMKNKITGAPVVDEKGRLIGIISDSDCMKQISEGRYFNMPIGNMTVGKYMSTDVLTINGDANIFDAATRFYKTRHRRFPVVENGFLIGQISRKDVMLAALKISGHHWR</sequence>
<keyword evidence="5" id="KW-1185">Reference proteome</keyword>
<protein>
    <submittedName>
        <fullName evidence="4">CBS domain-containing protein</fullName>
    </submittedName>
</protein>
<dbReference type="InterPro" id="IPR051462">
    <property type="entry name" value="CBS_domain-containing"/>
</dbReference>
<name>A0A926Q4H0_9FLAO</name>
<dbReference type="RefSeq" id="WP_187967089.1">
    <property type="nucleotide sequence ID" value="NZ_JACVDC010000081.1"/>
</dbReference>
<dbReference type="CDD" id="cd04629">
    <property type="entry name" value="CBS_pair_bac"/>
    <property type="match status" value="1"/>
</dbReference>
<proteinExistence type="predicted"/>
<dbReference type="SMART" id="SM00116">
    <property type="entry name" value="CBS"/>
    <property type="match status" value="2"/>
</dbReference>
<dbReference type="Gene3D" id="3.10.580.10">
    <property type="entry name" value="CBS-domain"/>
    <property type="match status" value="1"/>
</dbReference>
<dbReference type="PANTHER" id="PTHR48108:SF26">
    <property type="entry name" value="CBS DOMAIN-CONTAINING PROTEIN DDB_G0289609"/>
    <property type="match status" value="1"/>
</dbReference>
<dbReference type="PANTHER" id="PTHR48108">
    <property type="entry name" value="CBS DOMAIN-CONTAINING PROTEIN CBSX2, CHLOROPLASTIC"/>
    <property type="match status" value="1"/>
</dbReference>
<feature type="domain" description="CBS" evidence="3">
    <location>
        <begin position="27"/>
        <end position="83"/>
    </location>
</feature>
<evidence type="ECO:0000256" key="1">
    <source>
        <dbReference type="ARBA" id="ARBA00022737"/>
    </source>
</evidence>
<evidence type="ECO:0000256" key="2">
    <source>
        <dbReference type="PROSITE-ProRule" id="PRU00703"/>
    </source>
</evidence>
<dbReference type="Pfam" id="PF00571">
    <property type="entry name" value="CBS"/>
    <property type="match status" value="2"/>
</dbReference>
<keyword evidence="2" id="KW-0129">CBS domain</keyword>